<proteinExistence type="predicted"/>
<evidence type="ECO:0000313" key="2">
    <source>
        <dbReference type="Proteomes" id="UP001317742"/>
    </source>
</evidence>
<dbReference type="RefSeq" id="WP_281761963.1">
    <property type="nucleotide sequence ID" value="NZ_AP026709.1"/>
</dbReference>
<accession>A0ABM8AX35</accession>
<evidence type="ECO:0000313" key="1">
    <source>
        <dbReference type="EMBL" id="BDQ36036.1"/>
    </source>
</evidence>
<dbReference type="EMBL" id="AP026709">
    <property type="protein sequence ID" value="BDQ36036.1"/>
    <property type="molecule type" value="Genomic_DNA"/>
</dbReference>
<organism evidence="1 2">
    <name type="scientific">Pseudodesulfovibrio nedwellii</name>
    <dbReference type="NCBI Taxonomy" id="2973072"/>
    <lineage>
        <taxon>Bacteria</taxon>
        <taxon>Pseudomonadati</taxon>
        <taxon>Thermodesulfobacteriota</taxon>
        <taxon>Desulfovibrionia</taxon>
        <taxon>Desulfovibrionales</taxon>
        <taxon>Desulfovibrionaceae</taxon>
    </lineage>
</organism>
<keyword evidence="2" id="KW-1185">Reference proteome</keyword>
<sequence>MNDIKRLPGDGCTYYVRGRCLYEERLNPGYTQSWRCQVLKKWESKFDDFLARAEFFGVEQKAVPDLWDRQFQRMARDVFHCQMYTYEPGVEPPGCRNQLDAICIHGLPKCYGRCRHYEIAIPEHDEE</sequence>
<gene>
    <name evidence="1" type="ORF">SYK_03960</name>
</gene>
<reference evidence="1 2" key="1">
    <citation type="submission" date="2022-08" db="EMBL/GenBank/DDBJ databases">
        <title>Genome Sequence of the sulphate-reducing bacterium, Pseudodesulfovibrio sp. SYK.</title>
        <authorList>
            <person name="Kondo R."/>
            <person name="Kataoka T."/>
        </authorList>
    </citation>
    <scope>NUCLEOTIDE SEQUENCE [LARGE SCALE GENOMIC DNA]</scope>
    <source>
        <strain evidence="1 2">SYK</strain>
    </source>
</reference>
<name>A0ABM8AX35_9BACT</name>
<protein>
    <submittedName>
        <fullName evidence="1">Uncharacterized protein</fullName>
    </submittedName>
</protein>
<dbReference type="Proteomes" id="UP001317742">
    <property type="component" value="Chromosome"/>
</dbReference>